<comment type="caution">
    <text evidence="1">The sequence shown here is derived from an EMBL/GenBank/DDBJ whole genome shotgun (WGS) entry which is preliminary data.</text>
</comment>
<proteinExistence type="predicted"/>
<gene>
    <name evidence="1" type="ORF">THIOM_001315</name>
</gene>
<organism evidence="1 2">
    <name type="scientific">Candidatus Thiomargarita nelsonii</name>
    <dbReference type="NCBI Taxonomy" id="1003181"/>
    <lineage>
        <taxon>Bacteria</taxon>
        <taxon>Pseudomonadati</taxon>
        <taxon>Pseudomonadota</taxon>
        <taxon>Gammaproteobacteria</taxon>
        <taxon>Thiotrichales</taxon>
        <taxon>Thiotrichaceae</taxon>
        <taxon>Thiomargarita</taxon>
    </lineage>
</organism>
<evidence type="ECO:0000313" key="2">
    <source>
        <dbReference type="Proteomes" id="UP000076962"/>
    </source>
</evidence>
<name>A0A176S4C0_9GAMM</name>
<keyword evidence="2" id="KW-1185">Reference proteome</keyword>
<evidence type="ECO:0000313" key="1">
    <source>
        <dbReference type="EMBL" id="OAD22860.1"/>
    </source>
</evidence>
<reference evidence="1 2" key="1">
    <citation type="submission" date="2016-05" db="EMBL/GenBank/DDBJ databases">
        <title>Single-cell genome of chain-forming Candidatus Thiomargarita nelsonii and comparison to other large sulfur-oxidizing bacteria.</title>
        <authorList>
            <person name="Winkel M."/>
            <person name="Salman V."/>
            <person name="Woyke T."/>
            <person name="Schulz-Vogt H."/>
            <person name="Richter M."/>
            <person name="Flood B."/>
            <person name="Bailey J."/>
            <person name="Amann R."/>
            <person name="Mussmann M."/>
        </authorList>
    </citation>
    <scope>NUCLEOTIDE SEQUENCE [LARGE SCALE GENOMIC DNA]</scope>
    <source>
        <strain evidence="1 2">THI036</strain>
    </source>
</reference>
<dbReference type="Proteomes" id="UP000076962">
    <property type="component" value="Unassembled WGS sequence"/>
</dbReference>
<dbReference type="EMBL" id="LUTY01000696">
    <property type="protein sequence ID" value="OAD22860.1"/>
    <property type="molecule type" value="Genomic_DNA"/>
</dbReference>
<protein>
    <submittedName>
        <fullName evidence="1">Uncharacterized protein</fullName>
    </submittedName>
</protein>
<dbReference type="AlphaFoldDB" id="A0A176S4C0"/>
<sequence>MLSNTFLTKSSICLLSKPIFSISARYRQKINRFKNSLQPIWPFLGMRVANPLFDGQRTFLHTKVGIE</sequence>
<accession>A0A176S4C0</accession>